<dbReference type="SUPFAM" id="SSF51735">
    <property type="entry name" value="NAD(P)-binding Rossmann-fold domains"/>
    <property type="match status" value="1"/>
</dbReference>
<dbReference type="OrthoDB" id="9771302at2"/>
<evidence type="ECO:0000256" key="1">
    <source>
        <dbReference type="ARBA" id="ARBA00022857"/>
    </source>
</evidence>
<dbReference type="Pfam" id="PF13460">
    <property type="entry name" value="NAD_binding_10"/>
    <property type="match status" value="1"/>
</dbReference>
<dbReference type="InterPro" id="IPR036291">
    <property type="entry name" value="NAD(P)-bd_dom_sf"/>
</dbReference>
<reference evidence="3 4" key="1">
    <citation type="submission" date="2017-06" db="EMBL/GenBank/DDBJ databases">
        <authorList>
            <person name="Kim H.J."/>
            <person name="Triplett B.A."/>
        </authorList>
    </citation>
    <scope>NUCLEOTIDE SEQUENCE [LARGE SCALE GENOMIC DNA]</scope>
    <source>
        <strain evidence="3 4">CGMCC 4.5593</strain>
    </source>
</reference>
<dbReference type="PANTHER" id="PTHR42748:SF3">
    <property type="entry name" value="BLL4366 PROTEIN"/>
    <property type="match status" value="1"/>
</dbReference>
<dbReference type="RefSeq" id="WP_089247809.1">
    <property type="nucleotide sequence ID" value="NZ_FZPH01000004.1"/>
</dbReference>
<proteinExistence type="predicted"/>
<evidence type="ECO:0000313" key="3">
    <source>
        <dbReference type="EMBL" id="SNT26952.1"/>
    </source>
</evidence>
<dbReference type="InterPro" id="IPR016040">
    <property type="entry name" value="NAD(P)-bd_dom"/>
</dbReference>
<sequence length="250" mass="26286">MRVAVIGGTGLVGRQTVAALEAKSHDPVVVSRSTGVDVTTGEGLDAALDGVGAVIDTISFESADRAEAERFFALETENLLAAEQRAGVGHHVLLSIVGIDAVVGNAHYAGKRIQEAMVSDGATPWTIVAATEFFDFAATLVGWTRTGDTAVVPPLLVRPIAVADVADILVEVAVGPPLGRIIEIAGPDTHDLVDMARRTLTARGENVRLRASWRDSPLGVEMAGEVRLPGDRARIAPTTFETWLAGEHRG</sequence>
<evidence type="ECO:0000259" key="2">
    <source>
        <dbReference type="Pfam" id="PF13460"/>
    </source>
</evidence>
<organism evidence="3 4">
    <name type="scientific">Asanoa hainanensis</name>
    <dbReference type="NCBI Taxonomy" id="560556"/>
    <lineage>
        <taxon>Bacteria</taxon>
        <taxon>Bacillati</taxon>
        <taxon>Actinomycetota</taxon>
        <taxon>Actinomycetes</taxon>
        <taxon>Micromonosporales</taxon>
        <taxon>Micromonosporaceae</taxon>
        <taxon>Asanoa</taxon>
    </lineage>
</organism>
<gene>
    <name evidence="3" type="ORF">SAMN05421812_104130</name>
</gene>
<protein>
    <submittedName>
        <fullName evidence="3">Uncharacterized conserved protein YbjT, contains NAD(P)-binding and DUF2867 domains</fullName>
    </submittedName>
</protein>
<dbReference type="EMBL" id="FZPH01000004">
    <property type="protein sequence ID" value="SNT26952.1"/>
    <property type="molecule type" value="Genomic_DNA"/>
</dbReference>
<keyword evidence="1" id="KW-0521">NADP</keyword>
<evidence type="ECO:0000313" key="4">
    <source>
        <dbReference type="Proteomes" id="UP000198362"/>
    </source>
</evidence>
<dbReference type="InterPro" id="IPR051164">
    <property type="entry name" value="NmrA-like_oxidored"/>
</dbReference>
<dbReference type="Gene3D" id="3.40.50.720">
    <property type="entry name" value="NAD(P)-binding Rossmann-like Domain"/>
    <property type="match status" value="1"/>
</dbReference>
<dbReference type="PANTHER" id="PTHR42748">
    <property type="entry name" value="NITROGEN METABOLITE REPRESSION PROTEIN NMRA FAMILY MEMBER"/>
    <property type="match status" value="1"/>
</dbReference>
<name>A0A239LAF6_9ACTN</name>
<dbReference type="Proteomes" id="UP000198362">
    <property type="component" value="Unassembled WGS sequence"/>
</dbReference>
<feature type="domain" description="NAD(P)-binding" evidence="2">
    <location>
        <begin position="7"/>
        <end position="173"/>
    </location>
</feature>
<dbReference type="AlphaFoldDB" id="A0A239LAF6"/>
<keyword evidence="4" id="KW-1185">Reference proteome</keyword>
<accession>A0A239LAF6</accession>